<dbReference type="SUPFAM" id="SSF51569">
    <property type="entry name" value="Aldolase"/>
    <property type="match status" value="1"/>
</dbReference>
<comment type="pathway">
    <text evidence="3 14">Carbohydrate degradation; glycolysis; D-glyceraldehyde 3-phosphate and glycerone phosphate from D-glucose: step 4/4.</text>
</comment>
<evidence type="ECO:0000256" key="14">
    <source>
        <dbReference type="RuleBase" id="RU366023"/>
    </source>
</evidence>
<feature type="active site" description="Proton donor" evidence="11">
    <location>
        <position position="95"/>
    </location>
</feature>
<evidence type="ECO:0000256" key="9">
    <source>
        <dbReference type="ARBA" id="ARBA00023152"/>
    </source>
</evidence>
<dbReference type="NCBIfam" id="TIGR00167">
    <property type="entry name" value="cbbA"/>
    <property type="match status" value="1"/>
</dbReference>
<dbReference type="NCBIfam" id="TIGR01520">
    <property type="entry name" value="FruBisAldo_II_A"/>
    <property type="match status" value="1"/>
</dbReference>
<name>A0A1B9NFV9_9MICO</name>
<feature type="binding site" evidence="13">
    <location>
        <position position="161"/>
    </location>
    <ligand>
        <name>Zn(2+)</name>
        <dbReference type="ChEBI" id="CHEBI:29105"/>
        <label>2</label>
    </ligand>
</feature>
<protein>
    <recommendedName>
        <fullName evidence="6 14">Fructose-bisphosphate aldolase</fullName>
        <shortName evidence="14">FBP aldolase</shortName>
        <ecNumber evidence="5 14">4.1.2.13</ecNumber>
    </recommendedName>
</protein>
<dbReference type="GO" id="GO:0004332">
    <property type="term" value="F:fructose-bisphosphate aldolase activity"/>
    <property type="evidence" value="ECO:0007669"/>
    <property type="project" value="UniProtKB-EC"/>
</dbReference>
<dbReference type="GO" id="GO:0006096">
    <property type="term" value="P:glycolytic process"/>
    <property type="evidence" value="ECO:0007669"/>
    <property type="project" value="UniProtKB-UniPathway"/>
</dbReference>
<comment type="function">
    <text evidence="2 14">Catalyzes the aldol condensation of dihydroxyacetone phosphate (DHAP or glycerone-phosphate) with glyceraldehyde 3-phosphate (G3P) to form fructose 1,6-bisphosphate (FBP) in gluconeogenesis and the reverse reaction in glycolysis.</text>
</comment>
<dbReference type="PROSITE" id="PS00806">
    <property type="entry name" value="ALDOLASE_CLASS_II_2"/>
    <property type="match status" value="1"/>
</dbReference>
<comment type="cofactor">
    <cofactor evidence="13 14">
        <name>Zn(2+)</name>
        <dbReference type="ChEBI" id="CHEBI:29105"/>
    </cofactor>
    <text evidence="13 14">Binds 2 Zn(2+) ions per subunit. One is catalytic and the other provides a structural contribution.</text>
</comment>
<evidence type="ECO:0000256" key="12">
    <source>
        <dbReference type="PIRSR" id="PIRSR001359-2"/>
    </source>
</evidence>
<dbReference type="Pfam" id="PF01116">
    <property type="entry name" value="F_bP_aldolase"/>
    <property type="match status" value="1"/>
</dbReference>
<evidence type="ECO:0000256" key="6">
    <source>
        <dbReference type="ARBA" id="ARBA00013779"/>
    </source>
</evidence>
<dbReference type="EMBL" id="LXMD01000012">
    <property type="protein sequence ID" value="OCG75501.1"/>
    <property type="molecule type" value="Genomic_DNA"/>
</dbReference>
<dbReference type="EC" id="4.1.2.13" evidence="5 14"/>
<dbReference type="GO" id="GO:0008270">
    <property type="term" value="F:zinc ion binding"/>
    <property type="evidence" value="ECO:0007669"/>
    <property type="project" value="UniProtKB-UniRule"/>
</dbReference>
<gene>
    <name evidence="15" type="ORF">A7J15_00060</name>
</gene>
<evidence type="ECO:0000313" key="16">
    <source>
        <dbReference type="Proteomes" id="UP000093355"/>
    </source>
</evidence>
<comment type="similarity">
    <text evidence="4 14">Belongs to the class II fructose-bisphosphate aldolase family.</text>
</comment>
<feature type="binding site" evidence="13">
    <location>
        <position position="96"/>
    </location>
    <ligand>
        <name>Zn(2+)</name>
        <dbReference type="ChEBI" id="CHEBI:29105"/>
        <label>1</label>
        <note>catalytic</note>
    </ligand>
</feature>
<dbReference type="InterPro" id="IPR006411">
    <property type="entry name" value="Fruct_bisP_bact"/>
</dbReference>
<organism evidence="15 16">
    <name type="scientific">Microbacterium sediminis</name>
    <dbReference type="NCBI Taxonomy" id="904291"/>
    <lineage>
        <taxon>Bacteria</taxon>
        <taxon>Bacillati</taxon>
        <taxon>Actinomycetota</taxon>
        <taxon>Actinomycetes</taxon>
        <taxon>Micrococcales</taxon>
        <taxon>Microbacteriaceae</taxon>
        <taxon>Microbacterium</taxon>
    </lineage>
</organism>
<accession>A0A1B9NFV9</accession>
<evidence type="ECO:0000256" key="5">
    <source>
        <dbReference type="ARBA" id="ARBA00013068"/>
    </source>
</evidence>
<keyword evidence="16" id="KW-1185">Reference proteome</keyword>
<evidence type="ECO:0000256" key="7">
    <source>
        <dbReference type="ARBA" id="ARBA00022723"/>
    </source>
</evidence>
<dbReference type="NCBIfam" id="NF006628">
    <property type="entry name" value="PRK09197.1"/>
    <property type="match status" value="1"/>
</dbReference>
<feature type="binding site" evidence="13">
    <location>
        <position position="131"/>
    </location>
    <ligand>
        <name>Zn(2+)</name>
        <dbReference type="ChEBI" id="CHEBI:29105"/>
        <label>2</label>
    </ligand>
</feature>
<feature type="binding site" evidence="12">
    <location>
        <begin position="252"/>
        <end position="254"/>
    </location>
    <ligand>
        <name>dihydroxyacetone phosphate</name>
        <dbReference type="ChEBI" id="CHEBI:57642"/>
    </ligand>
</feature>
<proteinExistence type="inferred from homology"/>
<dbReference type="InterPro" id="IPR000771">
    <property type="entry name" value="FBA_II"/>
</dbReference>
<keyword evidence="10 14" id="KW-0456">Lyase</keyword>
<feature type="binding site" evidence="12">
    <location>
        <begin position="273"/>
        <end position="276"/>
    </location>
    <ligand>
        <name>dihydroxyacetone phosphate</name>
        <dbReference type="ChEBI" id="CHEBI:57642"/>
    </ligand>
</feature>
<keyword evidence="8 13" id="KW-0862">Zinc</keyword>
<dbReference type="GO" id="GO:0005829">
    <property type="term" value="C:cytosol"/>
    <property type="evidence" value="ECO:0007669"/>
    <property type="project" value="TreeGrafter"/>
</dbReference>
<keyword evidence="9 14" id="KW-0324">Glycolysis</keyword>
<feature type="binding site" evidence="13">
    <location>
        <position position="251"/>
    </location>
    <ligand>
        <name>Zn(2+)</name>
        <dbReference type="ChEBI" id="CHEBI:29105"/>
        <label>1</label>
        <note>catalytic</note>
    </ligand>
</feature>
<dbReference type="Proteomes" id="UP000093355">
    <property type="component" value="Unassembled WGS sequence"/>
</dbReference>
<dbReference type="STRING" id="904291.A7J15_00060"/>
<dbReference type="OrthoDB" id="9803995at2"/>
<evidence type="ECO:0000313" key="15">
    <source>
        <dbReference type="EMBL" id="OCG75501.1"/>
    </source>
</evidence>
<evidence type="ECO:0000256" key="1">
    <source>
        <dbReference type="ARBA" id="ARBA00000441"/>
    </source>
</evidence>
<dbReference type="RefSeq" id="WP_067022553.1">
    <property type="nucleotide sequence ID" value="NZ_CP038256.1"/>
</dbReference>
<feature type="binding site" evidence="13">
    <location>
        <position position="213"/>
    </location>
    <ligand>
        <name>Zn(2+)</name>
        <dbReference type="ChEBI" id="CHEBI:29105"/>
        <label>1</label>
        <note>catalytic</note>
    </ligand>
</feature>
<dbReference type="InterPro" id="IPR013785">
    <property type="entry name" value="Aldolase_TIM"/>
</dbReference>
<dbReference type="AlphaFoldDB" id="A0A1B9NFV9"/>
<feature type="binding site" evidence="12">
    <location>
        <position position="214"/>
    </location>
    <ligand>
        <name>dihydroxyacetone phosphate</name>
        <dbReference type="ChEBI" id="CHEBI:57642"/>
    </ligand>
</feature>
<dbReference type="Gene3D" id="3.20.20.70">
    <property type="entry name" value="Aldolase class I"/>
    <property type="match status" value="1"/>
</dbReference>
<dbReference type="UniPathway" id="UPA00109">
    <property type="reaction ID" value="UER00183"/>
</dbReference>
<comment type="caution">
    <text evidence="15">The sequence shown here is derived from an EMBL/GenBank/DDBJ whole genome shotgun (WGS) entry which is preliminary data.</text>
</comment>
<sequence length="342" mass="35883">MPVATPDQYAEMLDRAKAGGFAYPAINVSSSQTINAVLQGLTEAGSDGILQVTTGGADYFAGHTVKARATGAIAMAQYVRTVAKNYPITVAVHTDHCPKDALDSFLLPVLEASEEQVKAGGEPLFNSHMWDGSAVPLDENIEIAQTLLPRTHAIGSILEIEVGVVGGEEDGVKHEGSNEALYTTVGDVTKAVEALGLGEKGRYISALTFGNVHGVYKPGGVKLRPELLGEIQEGIAAKFDTGPKPLDLVFHGGSGSSAEEIATAVANGVIKMNIDTDTQYAFTRSIAGYMFSNYEGVLKVDGEVGNKKQYDPRAWGKIAETAMAARVVEAAQQLGSAGQSKG</sequence>
<evidence type="ECO:0000256" key="8">
    <source>
        <dbReference type="ARBA" id="ARBA00022833"/>
    </source>
</evidence>
<evidence type="ECO:0000256" key="4">
    <source>
        <dbReference type="ARBA" id="ARBA00005812"/>
    </source>
</evidence>
<evidence type="ECO:0000256" key="2">
    <source>
        <dbReference type="ARBA" id="ARBA00002181"/>
    </source>
</evidence>
<dbReference type="PANTHER" id="PTHR30559">
    <property type="entry name" value="FRUCTOSE-BISPHOSPHATE ALDOLASE CLASS 2"/>
    <property type="match status" value="1"/>
</dbReference>
<evidence type="ECO:0000256" key="10">
    <source>
        <dbReference type="ARBA" id="ARBA00023239"/>
    </source>
</evidence>
<keyword evidence="7 13" id="KW-0479">Metal-binding</keyword>
<evidence type="ECO:0000256" key="3">
    <source>
        <dbReference type="ARBA" id="ARBA00004714"/>
    </source>
</evidence>
<evidence type="ECO:0000256" key="13">
    <source>
        <dbReference type="PIRSR" id="PIRSR001359-3"/>
    </source>
</evidence>
<dbReference type="PIRSF" id="PIRSF001359">
    <property type="entry name" value="F_bP_aldolase_II"/>
    <property type="match status" value="1"/>
</dbReference>
<dbReference type="PANTHER" id="PTHR30559:SF0">
    <property type="entry name" value="FRUCTOSE-BISPHOSPHATE ALDOLASE"/>
    <property type="match status" value="1"/>
</dbReference>
<comment type="catalytic activity">
    <reaction evidence="1 14">
        <text>beta-D-fructose 1,6-bisphosphate = D-glyceraldehyde 3-phosphate + dihydroxyacetone phosphate</text>
        <dbReference type="Rhea" id="RHEA:14729"/>
        <dbReference type="ChEBI" id="CHEBI:32966"/>
        <dbReference type="ChEBI" id="CHEBI:57642"/>
        <dbReference type="ChEBI" id="CHEBI:59776"/>
        <dbReference type="EC" id="4.1.2.13"/>
    </reaction>
</comment>
<reference evidence="15 16" key="1">
    <citation type="submission" date="2016-05" db="EMBL/GenBank/DDBJ databases">
        <authorList>
            <person name="Lavstsen T."/>
            <person name="Jespersen J.S."/>
        </authorList>
    </citation>
    <scope>NUCLEOTIDE SEQUENCE [LARGE SCALE GENOMIC DNA]</scope>
    <source>
        <strain evidence="15 16">YLB-01</strain>
    </source>
</reference>
<dbReference type="PROSITE" id="PS00602">
    <property type="entry name" value="ALDOLASE_CLASS_II_1"/>
    <property type="match status" value="1"/>
</dbReference>
<evidence type="ECO:0000256" key="11">
    <source>
        <dbReference type="PIRSR" id="PIRSR001359-1"/>
    </source>
</evidence>